<sequence>MKTVYRRLICCCCVIFAAVCMGSVSAVTAFAESGGEVHSAQAQTEEPNDNDWQIFACMGAGAVIVLAIICLLADKKKK</sequence>
<keyword evidence="1" id="KW-0812">Transmembrane</keyword>
<organism evidence="3 4">
    <name type="scientific">Ruminococcus albus SY3</name>
    <dbReference type="NCBI Taxonomy" id="1341156"/>
    <lineage>
        <taxon>Bacteria</taxon>
        <taxon>Bacillati</taxon>
        <taxon>Bacillota</taxon>
        <taxon>Clostridia</taxon>
        <taxon>Eubacteriales</taxon>
        <taxon>Oscillospiraceae</taxon>
        <taxon>Ruminococcus</taxon>
    </lineage>
</organism>
<reference evidence="3 4" key="1">
    <citation type="submission" date="2013-06" db="EMBL/GenBank/DDBJ databases">
        <title>Rumen cellulosomics: divergent fiber-degrading strategies revealed by comparative genome-wide analysis of six Ruminococcal strains.</title>
        <authorList>
            <person name="Dassa B."/>
            <person name="Borovok I."/>
            <person name="Lamed R."/>
            <person name="Flint H."/>
            <person name="Yeoman C.J."/>
            <person name="White B."/>
            <person name="Bayer E.A."/>
        </authorList>
    </citation>
    <scope>NUCLEOTIDE SEQUENCE [LARGE SCALE GENOMIC DNA]</scope>
    <source>
        <strain evidence="3 4">SY3</strain>
    </source>
</reference>
<dbReference type="OrthoDB" id="9849021at2"/>
<gene>
    <name evidence="3" type="ORF">RASY3_03720</name>
</gene>
<dbReference type="RefSeq" id="WP_024858651.1">
    <property type="nucleotide sequence ID" value="NZ_JEOB01000001.1"/>
</dbReference>
<accession>A0A011V6B3</accession>
<protein>
    <submittedName>
        <fullName evidence="3">Uncharacterized protein</fullName>
    </submittedName>
</protein>
<keyword evidence="2" id="KW-0732">Signal</keyword>
<keyword evidence="1" id="KW-1133">Transmembrane helix</keyword>
<evidence type="ECO:0000313" key="4">
    <source>
        <dbReference type="Proteomes" id="UP000021369"/>
    </source>
</evidence>
<feature type="signal peptide" evidence="2">
    <location>
        <begin position="1"/>
        <end position="26"/>
    </location>
</feature>
<dbReference type="EMBL" id="JEOB01000001">
    <property type="protein sequence ID" value="EXM41072.1"/>
    <property type="molecule type" value="Genomic_DNA"/>
</dbReference>
<name>A0A011V6B3_RUMAL</name>
<dbReference type="PATRIC" id="fig|1341156.4.peg.464"/>
<dbReference type="Proteomes" id="UP000021369">
    <property type="component" value="Unassembled WGS sequence"/>
</dbReference>
<feature type="chain" id="PRO_5038769686" evidence="2">
    <location>
        <begin position="27"/>
        <end position="78"/>
    </location>
</feature>
<keyword evidence="4" id="KW-1185">Reference proteome</keyword>
<evidence type="ECO:0000313" key="3">
    <source>
        <dbReference type="EMBL" id="EXM41072.1"/>
    </source>
</evidence>
<comment type="caution">
    <text evidence="3">The sequence shown here is derived from an EMBL/GenBank/DDBJ whole genome shotgun (WGS) entry which is preliminary data.</text>
</comment>
<evidence type="ECO:0000256" key="2">
    <source>
        <dbReference type="SAM" id="SignalP"/>
    </source>
</evidence>
<proteinExistence type="predicted"/>
<evidence type="ECO:0000256" key="1">
    <source>
        <dbReference type="SAM" id="Phobius"/>
    </source>
</evidence>
<dbReference type="AlphaFoldDB" id="A0A011V6B3"/>
<feature type="transmembrane region" description="Helical" evidence="1">
    <location>
        <begin position="53"/>
        <end position="73"/>
    </location>
</feature>
<keyword evidence="1" id="KW-0472">Membrane</keyword>